<gene>
    <name evidence="1" type="primary">NCL1_43554</name>
    <name evidence="1" type="ORF">TNCV_3383791</name>
</gene>
<organism evidence="1 2">
    <name type="scientific">Trichonephila clavipes</name>
    <name type="common">Golden silk orbweaver</name>
    <name type="synonym">Nephila clavipes</name>
    <dbReference type="NCBI Taxonomy" id="2585209"/>
    <lineage>
        <taxon>Eukaryota</taxon>
        <taxon>Metazoa</taxon>
        <taxon>Ecdysozoa</taxon>
        <taxon>Arthropoda</taxon>
        <taxon>Chelicerata</taxon>
        <taxon>Arachnida</taxon>
        <taxon>Araneae</taxon>
        <taxon>Araneomorphae</taxon>
        <taxon>Entelegynae</taxon>
        <taxon>Araneoidea</taxon>
        <taxon>Nephilidae</taxon>
        <taxon>Trichonephila</taxon>
    </lineage>
</organism>
<reference evidence="1" key="1">
    <citation type="submission" date="2020-08" db="EMBL/GenBank/DDBJ databases">
        <title>Multicomponent nature underlies the extraordinary mechanical properties of spider dragline silk.</title>
        <authorList>
            <person name="Kono N."/>
            <person name="Nakamura H."/>
            <person name="Mori M."/>
            <person name="Yoshida Y."/>
            <person name="Ohtoshi R."/>
            <person name="Malay A.D."/>
            <person name="Moran D.A.P."/>
            <person name="Tomita M."/>
            <person name="Numata K."/>
            <person name="Arakawa K."/>
        </authorList>
    </citation>
    <scope>NUCLEOTIDE SEQUENCE</scope>
</reference>
<evidence type="ECO:0000313" key="2">
    <source>
        <dbReference type="Proteomes" id="UP000887159"/>
    </source>
</evidence>
<dbReference type="Proteomes" id="UP000887159">
    <property type="component" value="Unassembled WGS sequence"/>
</dbReference>
<dbReference type="InterPro" id="IPR052709">
    <property type="entry name" value="Transposase-MT_Hybrid"/>
</dbReference>
<protein>
    <submittedName>
        <fullName evidence="1">Histone-lysine N-methyltransferase SETMAR</fullName>
    </submittedName>
</protein>
<dbReference type="Gene3D" id="3.30.420.10">
    <property type="entry name" value="Ribonuclease H-like superfamily/Ribonuclease H"/>
    <property type="match status" value="1"/>
</dbReference>
<name>A0A8X6T0W9_TRICX</name>
<dbReference type="GO" id="GO:0003676">
    <property type="term" value="F:nucleic acid binding"/>
    <property type="evidence" value="ECO:0007669"/>
    <property type="project" value="InterPro"/>
</dbReference>
<dbReference type="PANTHER" id="PTHR46060">
    <property type="entry name" value="MARINER MOS1 TRANSPOSASE-LIKE PROTEIN"/>
    <property type="match status" value="1"/>
</dbReference>
<sequence>MRGRMLRGWPGIQRLGWETLCHPPYPPDLVSSDYHLFHFLDNHLRDKSFTNKADVCQALTGFTSHTPESNCKGIEQLETRRQKVLDADGDYFED</sequence>
<dbReference type="InterPro" id="IPR036397">
    <property type="entry name" value="RNaseH_sf"/>
</dbReference>
<dbReference type="PANTHER" id="PTHR46060:SF3">
    <property type="entry name" value="PROTEIN GVQW3"/>
    <property type="match status" value="1"/>
</dbReference>
<keyword evidence="2" id="KW-1185">Reference proteome</keyword>
<dbReference type="AlphaFoldDB" id="A0A8X6T0W9"/>
<comment type="caution">
    <text evidence="1">The sequence shown here is derived from an EMBL/GenBank/DDBJ whole genome shotgun (WGS) entry which is preliminary data.</text>
</comment>
<evidence type="ECO:0000313" key="1">
    <source>
        <dbReference type="EMBL" id="GFY17886.1"/>
    </source>
</evidence>
<accession>A0A8X6T0W9</accession>
<proteinExistence type="predicted"/>
<dbReference type="EMBL" id="BMAU01021347">
    <property type="protein sequence ID" value="GFY17886.1"/>
    <property type="molecule type" value="Genomic_DNA"/>
</dbReference>